<dbReference type="SUPFAM" id="SSF46689">
    <property type="entry name" value="Homeodomain-like"/>
    <property type="match status" value="1"/>
</dbReference>
<dbReference type="InterPro" id="IPR002078">
    <property type="entry name" value="Sigma_54_int"/>
</dbReference>
<dbReference type="InterPro" id="IPR009057">
    <property type="entry name" value="Homeodomain-like_sf"/>
</dbReference>
<dbReference type="Pfam" id="PF25601">
    <property type="entry name" value="AAA_lid_14"/>
    <property type="match status" value="1"/>
</dbReference>
<dbReference type="PRINTS" id="PR01590">
    <property type="entry name" value="HTHFIS"/>
</dbReference>
<evidence type="ECO:0000313" key="7">
    <source>
        <dbReference type="Proteomes" id="UP000321083"/>
    </source>
</evidence>
<keyword evidence="4" id="KW-0804">Transcription</keyword>
<dbReference type="EMBL" id="SRHE01000747">
    <property type="protein sequence ID" value="TWW08279.1"/>
    <property type="molecule type" value="Genomic_DNA"/>
</dbReference>
<proteinExistence type="predicted"/>
<organism evidence="6 7">
    <name type="scientific">Planctomyces bekefii</name>
    <dbReference type="NCBI Taxonomy" id="1653850"/>
    <lineage>
        <taxon>Bacteria</taxon>
        <taxon>Pseudomonadati</taxon>
        <taxon>Planctomycetota</taxon>
        <taxon>Planctomycetia</taxon>
        <taxon>Planctomycetales</taxon>
        <taxon>Planctomycetaceae</taxon>
        <taxon>Planctomyces</taxon>
    </lineage>
</organism>
<evidence type="ECO:0000313" key="6">
    <source>
        <dbReference type="EMBL" id="TWW08279.1"/>
    </source>
</evidence>
<protein>
    <recommendedName>
        <fullName evidence="5">Sigma-54 factor interaction domain-containing protein</fullName>
    </recommendedName>
</protein>
<dbReference type="InterPro" id="IPR002197">
    <property type="entry name" value="HTH_Fis"/>
</dbReference>
<dbReference type="GO" id="GO:0006355">
    <property type="term" value="P:regulation of DNA-templated transcription"/>
    <property type="evidence" value="ECO:0007669"/>
    <property type="project" value="InterPro"/>
</dbReference>
<gene>
    <name evidence="6" type="ORF">E3A20_25910</name>
</gene>
<name>A0A5C6M261_9PLAN</name>
<dbReference type="SUPFAM" id="SSF52540">
    <property type="entry name" value="P-loop containing nucleoside triphosphate hydrolases"/>
    <property type="match status" value="1"/>
</dbReference>
<keyword evidence="2" id="KW-0067">ATP-binding</keyword>
<keyword evidence="1" id="KW-0547">Nucleotide-binding</keyword>
<dbReference type="AlphaFoldDB" id="A0A5C6M261"/>
<dbReference type="GO" id="GO:0043565">
    <property type="term" value="F:sequence-specific DNA binding"/>
    <property type="evidence" value="ECO:0007669"/>
    <property type="project" value="InterPro"/>
</dbReference>
<accession>A0A5C6M261</accession>
<dbReference type="InterPro" id="IPR027417">
    <property type="entry name" value="P-loop_NTPase"/>
</dbReference>
<sequence>SRGRVHAELFGHTRGAFNGATQERPGKIEAAGQVTLLIVEVDLLTLDDQAKLLRVVETGQFERVGTVETSLSRCRLIFASNVDLQSQVQSGRFRSDLYFRINILELQLLPLRERRRDIPLIAVDCLKSLLPEHGITHVNVTLRMLHALAEYHWPGNIRELRNRLLRGLTLCEGSEIQLQHLGLPNSDDDAEVSGSGLGRLGQSLTGQVAEASREAIVTCIRVHGNRKAAAARALKISRSTLYRKMREYGIQEQELGAEVSTT</sequence>
<evidence type="ECO:0000256" key="1">
    <source>
        <dbReference type="ARBA" id="ARBA00022741"/>
    </source>
</evidence>
<evidence type="ECO:0000256" key="2">
    <source>
        <dbReference type="ARBA" id="ARBA00022840"/>
    </source>
</evidence>
<comment type="caution">
    <text evidence="6">The sequence shown here is derived from an EMBL/GenBank/DDBJ whole genome shotgun (WGS) entry which is preliminary data.</text>
</comment>
<dbReference type="GO" id="GO:0005524">
    <property type="term" value="F:ATP binding"/>
    <property type="evidence" value="ECO:0007669"/>
    <property type="project" value="UniProtKB-KW"/>
</dbReference>
<dbReference type="PROSITE" id="PS50045">
    <property type="entry name" value="SIGMA54_INTERACT_4"/>
    <property type="match status" value="1"/>
</dbReference>
<reference evidence="6 7" key="1">
    <citation type="submission" date="2019-08" db="EMBL/GenBank/DDBJ databases">
        <title>100 year-old enigma solved: identification of Planctomyces bekefii, the type genus and species of the phylum Planctomycetes.</title>
        <authorList>
            <person name="Svetlana D.N."/>
            <person name="Overmann J."/>
        </authorList>
    </citation>
    <scope>NUCLEOTIDE SEQUENCE [LARGE SCALE GENOMIC DNA]</scope>
    <source>
        <strain evidence="6">Phe10_nw2017</strain>
    </source>
</reference>
<evidence type="ECO:0000259" key="5">
    <source>
        <dbReference type="PROSITE" id="PS50045"/>
    </source>
</evidence>
<keyword evidence="3" id="KW-0805">Transcription regulation</keyword>
<reference evidence="6 7" key="2">
    <citation type="submission" date="2019-08" db="EMBL/GenBank/DDBJ databases">
        <authorList>
            <person name="Henke P."/>
        </authorList>
    </citation>
    <scope>NUCLEOTIDE SEQUENCE [LARGE SCALE GENOMIC DNA]</scope>
    <source>
        <strain evidence="6">Phe10_nw2017</strain>
    </source>
</reference>
<dbReference type="PROSITE" id="PS00688">
    <property type="entry name" value="SIGMA54_INTERACT_3"/>
    <property type="match status" value="1"/>
</dbReference>
<feature type="domain" description="Sigma-54 factor interaction" evidence="5">
    <location>
        <begin position="1"/>
        <end position="169"/>
    </location>
</feature>
<dbReference type="Gene3D" id="1.10.8.60">
    <property type="match status" value="1"/>
</dbReference>
<dbReference type="Gene3D" id="1.10.10.60">
    <property type="entry name" value="Homeodomain-like"/>
    <property type="match status" value="1"/>
</dbReference>
<dbReference type="InterPro" id="IPR058031">
    <property type="entry name" value="AAA_lid_NorR"/>
</dbReference>
<dbReference type="PANTHER" id="PTHR32071">
    <property type="entry name" value="TRANSCRIPTIONAL REGULATORY PROTEIN"/>
    <property type="match status" value="1"/>
</dbReference>
<dbReference type="Pfam" id="PF00158">
    <property type="entry name" value="Sigma54_activat"/>
    <property type="match status" value="1"/>
</dbReference>
<evidence type="ECO:0000256" key="3">
    <source>
        <dbReference type="ARBA" id="ARBA00023015"/>
    </source>
</evidence>
<dbReference type="InterPro" id="IPR025944">
    <property type="entry name" value="Sigma_54_int_dom_CS"/>
</dbReference>
<dbReference type="Proteomes" id="UP000321083">
    <property type="component" value="Unassembled WGS sequence"/>
</dbReference>
<dbReference type="Gene3D" id="3.40.50.300">
    <property type="entry name" value="P-loop containing nucleotide triphosphate hydrolases"/>
    <property type="match status" value="1"/>
</dbReference>
<evidence type="ECO:0000256" key="4">
    <source>
        <dbReference type="ARBA" id="ARBA00023163"/>
    </source>
</evidence>
<dbReference type="Pfam" id="PF02954">
    <property type="entry name" value="HTH_8"/>
    <property type="match status" value="1"/>
</dbReference>
<feature type="non-terminal residue" evidence="6">
    <location>
        <position position="1"/>
    </location>
</feature>
<keyword evidence="7" id="KW-1185">Reference proteome</keyword>